<evidence type="ECO:0000313" key="12">
    <source>
        <dbReference type="EMBL" id="CAH9148507.1"/>
    </source>
</evidence>
<evidence type="ECO:0000256" key="6">
    <source>
        <dbReference type="ARBA" id="ARBA00023295"/>
    </source>
</evidence>
<reference evidence="12" key="1">
    <citation type="submission" date="2022-07" db="EMBL/GenBank/DDBJ databases">
        <authorList>
            <person name="Macas J."/>
            <person name="Novak P."/>
            <person name="Neumann P."/>
        </authorList>
    </citation>
    <scope>NUCLEOTIDE SEQUENCE</scope>
</reference>
<evidence type="ECO:0000256" key="3">
    <source>
        <dbReference type="ARBA" id="ARBA00022801"/>
    </source>
</evidence>
<keyword evidence="3 8" id="KW-0378">Hydrolase</keyword>
<feature type="active site" evidence="8">
    <location>
        <position position="97"/>
    </location>
</feature>
<organism evidence="12 13">
    <name type="scientific">Cuscuta epithymum</name>
    <dbReference type="NCBI Taxonomy" id="186058"/>
    <lineage>
        <taxon>Eukaryota</taxon>
        <taxon>Viridiplantae</taxon>
        <taxon>Streptophyta</taxon>
        <taxon>Embryophyta</taxon>
        <taxon>Tracheophyta</taxon>
        <taxon>Spermatophyta</taxon>
        <taxon>Magnoliopsida</taxon>
        <taxon>eudicotyledons</taxon>
        <taxon>Gunneridae</taxon>
        <taxon>Pentapetalae</taxon>
        <taxon>asterids</taxon>
        <taxon>lamiids</taxon>
        <taxon>Solanales</taxon>
        <taxon>Convolvulaceae</taxon>
        <taxon>Cuscuteae</taxon>
        <taxon>Cuscuta</taxon>
        <taxon>Cuscuta subgen. Cuscuta</taxon>
    </lineage>
</organism>
<dbReference type="PANTHER" id="PTHR22298">
    <property type="entry name" value="ENDO-1,4-BETA-GLUCANASE"/>
    <property type="match status" value="1"/>
</dbReference>
<dbReference type="InterPro" id="IPR018221">
    <property type="entry name" value="Glyco_hydro_9_His_AS"/>
</dbReference>
<keyword evidence="6 8" id="KW-0326">Glycosidase</keyword>
<dbReference type="InterPro" id="IPR001701">
    <property type="entry name" value="Glyco_hydro_9"/>
</dbReference>
<dbReference type="GO" id="GO:0008810">
    <property type="term" value="F:cellulase activity"/>
    <property type="evidence" value="ECO:0007669"/>
    <property type="project" value="UniProtKB-EC"/>
</dbReference>
<accession>A0AAV0GKR4</accession>
<evidence type="ECO:0000313" key="13">
    <source>
        <dbReference type="Proteomes" id="UP001152523"/>
    </source>
</evidence>
<dbReference type="SUPFAM" id="SSF48208">
    <property type="entry name" value="Six-hairpin glycosidases"/>
    <property type="match status" value="1"/>
</dbReference>
<feature type="domain" description="Glycoside hydrolase family 9" evidence="10">
    <location>
        <begin position="9"/>
        <end position="170"/>
    </location>
</feature>
<evidence type="ECO:0000313" key="11">
    <source>
        <dbReference type="EMBL" id="CAH9090768.1"/>
    </source>
</evidence>
<evidence type="ECO:0000259" key="10">
    <source>
        <dbReference type="Pfam" id="PF00759"/>
    </source>
</evidence>
<dbReference type="Proteomes" id="UP001152523">
    <property type="component" value="Unassembled WGS sequence"/>
</dbReference>
<gene>
    <name evidence="11" type="ORF">CEPIT_LOCUS11426</name>
    <name evidence="12" type="ORF">CEPIT_LOCUS44562</name>
</gene>
<keyword evidence="5 8" id="KW-0119">Carbohydrate metabolism</keyword>
<proteinExistence type="inferred from homology"/>
<dbReference type="PROSITE" id="PS00592">
    <property type="entry name" value="GH9_2"/>
    <property type="match status" value="1"/>
</dbReference>
<name>A0AAV0GKR4_9ASTE</name>
<keyword evidence="13" id="KW-1185">Reference proteome</keyword>
<keyword evidence="4 9" id="KW-0136">Cellulose degradation</keyword>
<evidence type="ECO:0000256" key="8">
    <source>
        <dbReference type="PROSITE-ProRule" id="PRU10059"/>
    </source>
</evidence>
<dbReference type="EC" id="3.2.1.4" evidence="9"/>
<dbReference type="Gene3D" id="1.50.10.10">
    <property type="match status" value="1"/>
</dbReference>
<evidence type="ECO:0000256" key="7">
    <source>
        <dbReference type="ARBA" id="ARBA00023326"/>
    </source>
</evidence>
<dbReference type="EMBL" id="CAMAPF010001180">
    <property type="protein sequence ID" value="CAH9148507.1"/>
    <property type="molecule type" value="Genomic_DNA"/>
</dbReference>
<dbReference type="InterPro" id="IPR008928">
    <property type="entry name" value="6-hairpin_glycosidase_sf"/>
</dbReference>
<sequence length="176" mass="19277">MKIYSSTPSHMFAHRGLLFRDDDANMQHVTGISFLVLTYAKSLANSGKQLDCGNNFVATSADLIKFVKSQVDYILGTNPMKMSYMVGYGDNYPKSIHHRGSSLPSVHAHPDSFNGGDGWQIFHSSAPNANQLTGALVGGPNFDDVYIDTRFDSTHGEPTTYINAPLVGVLAYFTQH</sequence>
<dbReference type="AlphaFoldDB" id="A0AAV0GKR4"/>
<comment type="similarity">
    <text evidence="2 8 9">Belongs to the glycosyl hydrolase 9 (cellulase E) family.</text>
</comment>
<dbReference type="Pfam" id="PF00759">
    <property type="entry name" value="Glyco_hydro_9"/>
    <property type="match status" value="1"/>
</dbReference>
<comment type="caution">
    <text evidence="12">The sequence shown here is derived from an EMBL/GenBank/DDBJ whole genome shotgun (WGS) entry which is preliminary data.</text>
</comment>
<dbReference type="GO" id="GO:0030245">
    <property type="term" value="P:cellulose catabolic process"/>
    <property type="evidence" value="ECO:0007669"/>
    <property type="project" value="UniProtKB-KW"/>
</dbReference>
<evidence type="ECO:0000256" key="9">
    <source>
        <dbReference type="RuleBase" id="RU361166"/>
    </source>
</evidence>
<dbReference type="InterPro" id="IPR012341">
    <property type="entry name" value="6hp_glycosidase-like_sf"/>
</dbReference>
<protein>
    <recommendedName>
        <fullName evidence="9">Endoglucanase</fullName>
        <ecNumber evidence="9">3.2.1.4</ecNumber>
    </recommendedName>
</protein>
<evidence type="ECO:0000256" key="2">
    <source>
        <dbReference type="ARBA" id="ARBA00007072"/>
    </source>
</evidence>
<evidence type="ECO:0000256" key="1">
    <source>
        <dbReference type="ARBA" id="ARBA00000966"/>
    </source>
</evidence>
<keyword evidence="7 8" id="KW-0624">Polysaccharide degradation</keyword>
<comment type="catalytic activity">
    <reaction evidence="1 9">
        <text>Endohydrolysis of (1-&gt;4)-beta-D-glucosidic linkages in cellulose, lichenin and cereal beta-D-glucans.</text>
        <dbReference type="EC" id="3.2.1.4"/>
    </reaction>
</comment>
<dbReference type="EMBL" id="CAMAPF010000065">
    <property type="protein sequence ID" value="CAH9090768.1"/>
    <property type="molecule type" value="Genomic_DNA"/>
</dbReference>
<evidence type="ECO:0000256" key="4">
    <source>
        <dbReference type="ARBA" id="ARBA00023001"/>
    </source>
</evidence>
<evidence type="ECO:0000256" key="5">
    <source>
        <dbReference type="ARBA" id="ARBA00023277"/>
    </source>
</evidence>